<comment type="similarity">
    <text evidence="1 7">Belongs to the aldehyde dehydrogenase family.</text>
</comment>
<evidence type="ECO:0000256" key="4">
    <source>
        <dbReference type="ARBA" id="ARBA00039663"/>
    </source>
</evidence>
<reference evidence="9 10" key="1">
    <citation type="submission" date="2015-03" db="EMBL/GenBank/DDBJ databases">
        <authorList>
            <person name="Urmite Genomes"/>
        </authorList>
    </citation>
    <scope>NUCLEOTIDE SEQUENCE [LARGE SCALE GENOMIC DNA]</scope>
    <source>
        <strain evidence="9 10">CSUR P1491</strain>
    </source>
</reference>
<protein>
    <recommendedName>
        <fullName evidence="4">Putative succinate-semialdehyde dehydrogenase [NADP(+)] 2</fullName>
        <ecNumber evidence="3">1.2.1.79</ecNumber>
    </recommendedName>
</protein>
<accession>A0A0E4H283</accession>
<keyword evidence="2 7" id="KW-0560">Oxidoreductase</keyword>
<evidence type="ECO:0000313" key="10">
    <source>
        <dbReference type="Proteomes" id="UP000199251"/>
    </source>
</evidence>
<organism evidence="9 10">
    <name type="scientific">Mycobacterium lentiflavum</name>
    <dbReference type="NCBI Taxonomy" id="141349"/>
    <lineage>
        <taxon>Bacteria</taxon>
        <taxon>Bacillati</taxon>
        <taxon>Actinomycetota</taxon>
        <taxon>Actinomycetes</taxon>
        <taxon>Mycobacteriales</taxon>
        <taxon>Mycobacteriaceae</taxon>
        <taxon>Mycobacterium</taxon>
        <taxon>Mycobacterium simiae complex</taxon>
    </lineage>
</organism>
<dbReference type="EC" id="1.2.1.79" evidence="3"/>
<name>A0A0E4H283_MYCLN</name>
<evidence type="ECO:0000256" key="5">
    <source>
        <dbReference type="ARBA" id="ARBA00048559"/>
    </source>
</evidence>
<dbReference type="STRING" id="141349.BN1232_05925"/>
<evidence type="ECO:0000259" key="8">
    <source>
        <dbReference type="Pfam" id="PF00171"/>
    </source>
</evidence>
<dbReference type="PROSITE" id="PS00070">
    <property type="entry name" value="ALDEHYDE_DEHYDR_CYS"/>
    <property type="match status" value="1"/>
</dbReference>
<evidence type="ECO:0000256" key="1">
    <source>
        <dbReference type="ARBA" id="ARBA00009986"/>
    </source>
</evidence>
<dbReference type="InterPro" id="IPR016160">
    <property type="entry name" value="Ald_DH_CS_CYS"/>
</dbReference>
<evidence type="ECO:0000256" key="3">
    <source>
        <dbReference type="ARBA" id="ARBA00039122"/>
    </source>
</evidence>
<dbReference type="SUPFAM" id="SSF53720">
    <property type="entry name" value="ALDH-like"/>
    <property type="match status" value="1"/>
</dbReference>
<dbReference type="Gene3D" id="3.40.309.10">
    <property type="entry name" value="Aldehyde Dehydrogenase, Chain A, domain 2"/>
    <property type="match status" value="1"/>
</dbReference>
<dbReference type="FunFam" id="3.40.605.10:FF:000007">
    <property type="entry name" value="NAD/NADP-dependent betaine aldehyde dehydrogenase"/>
    <property type="match status" value="1"/>
</dbReference>
<sequence length="494" mass="52911">MKVMEVPPAIGTWLASGPPMVIGEDAAPAVSGATFESVDPSSGETIAKLPRGDDRDVNRAVEAARQAFEDARWRTLRPGKRSEILNTVADQIRRHQDELAYLESWDTGKPLRQASAEIWLAAETFRYYAGWPTKILGTTLPTRDDAFAYTTREPVGVCGAITAWNFPFLLAAFKVAPALAFGNTVVLKPSELASLTSIRLGELCRDAGVPPGVVNVVTGLGSETGAPLAEHPDVDKVAFTGSTAVGKEILRASAGNLKRVSLELGGKSPNIVFPDADLQRAATGSLRGVFLNSGQMCTAGSRILVHADIRDEFTDTLRSAAEAMRLGAGRDPATELGPLISPAQRDRVQRYIGAGVADGARMVTGGDDALLPDRGFFVAPTIFTDVGNDMLIAREEIFGPVGAVIAFRDAEEAVRIANDTRYGLAAAVWTRDVSTAHRVVRRLRAGTVWVNDYGVLDPAVPFGGFRESGHGRELGAESMELYTEVKAAWFHVDP</sequence>
<dbReference type="Proteomes" id="UP000199251">
    <property type="component" value="Unassembled WGS sequence"/>
</dbReference>
<dbReference type="InterPro" id="IPR015590">
    <property type="entry name" value="Aldehyde_DH_dom"/>
</dbReference>
<dbReference type="EMBL" id="CTEE01000002">
    <property type="protein sequence ID" value="CQD23913.1"/>
    <property type="molecule type" value="Genomic_DNA"/>
</dbReference>
<feature type="active site" evidence="6">
    <location>
        <position position="263"/>
    </location>
</feature>
<dbReference type="InterPro" id="IPR016163">
    <property type="entry name" value="Ald_DH_C"/>
</dbReference>
<dbReference type="PROSITE" id="PS00687">
    <property type="entry name" value="ALDEHYDE_DEHYDR_GLU"/>
    <property type="match status" value="1"/>
</dbReference>
<dbReference type="PANTHER" id="PTHR11699">
    <property type="entry name" value="ALDEHYDE DEHYDROGENASE-RELATED"/>
    <property type="match status" value="1"/>
</dbReference>
<dbReference type="Pfam" id="PF00171">
    <property type="entry name" value="Aldedh"/>
    <property type="match status" value="1"/>
</dbReference>
<feature type="domain" description="Aldehyde dehydrogenase" evidence="8">
    <location>
        <begin position="33"/>
        <end position="487"/>
    </location>
</feature>
<dbReference type="FunFam" id="3.40.309.10:FF:000012">
    <property type="entry name" value="Betaine aldehyde dehydrogenase"/>
    <property type="match status" value="1"/>
</dbReference>
<dbReference type="AlphaFoldDB" id="A0A0E4H283"/>
<gene>
    <name evidence="9" type="ORF">BN1232_05925</name>
</gene>
<dbReference type="InterPro" id="IPR029510">
    <property type="entry name" value="Ald_DH_CS_GLU"/>
</dbReference>
<evidence type="ECO:0000256" key="2">
    <source>
        <dbReference type="ARBA" id="ARBA00023002"/>
    </source>
</evidence>
<dbReference type="InterPro" id="IPR016162">
    <property type="entry name" value="Ald_DH_N"/>
</dbReference>
<dbReference type="InterPro" id="IPR016161">
    <property type="entry name" value="Ald_DH/histidinol_DH"/>
</dbReference>
<evidence type="ECO:0000256" key="7">
    <source>
        <dbReference type="RuleBase" id="RU003345"/>
    </source>
</evidence>
<dbReference type="GO" id="GO:0036243">
    <property type="term" value="F:succinate-semialdehyde dehydrogenase (NADP+) activity"/>
    <property type="evidence" value="ECO:0007669"/>
    <property type="project" value="UniProtKB-EC"/>
</dbReference>
<dbReference type="Gene3D" id="3.40.605.10">
    <property type="entry name" value="Aldehyde Dehydrogenase, Chain A, domain 1"/>
    <property type="match status" value="1"/>
</dbReference>
<comment type="catalytic activity">
    <reaction evidence="5">
        <text>succinate semialdehyde + NADP(+) + H2O = succinate + NADPH + 2 H(+)</text>
        <dbReference type="Rhea" id="RHEA:13213"/>
        <dbReference type="ChEBI" id="CHEBI:15377"/>
        <dbReference type="ChEBI" id="CHEBI:15378"/>
        <dbReference type="ChEBI" id="CHEBI:30031"/>
        <dbReference type="ChEBI" id="CHEBI:57706"/>
        <dbReference type="ChEBI" id="CHEBI:57783"/>
        <dbReference type="ChEBI" id="CHEBI:58349"/>
        <dbReference type="EC" id="1.2.1.79"/>
    </reaction>
</comment>
<evidence type="ECO:0000256" key="6">
    <source>
        <dbReference type="PROSITE-ProRule" id="PRU10007"/>
    </source>
</evidence>
<evidence type="ECO:0000313" key="9">
    <source>
        <dbReference type="EMBL" id="CQD23913.1"/>
    </source>
</evidence>
<proteinExistence type="inferred from homology"/>